<sequence>MKPGTRLKSAACDTEVMVIRCADGQIECGGAPMGEAKPAEAAPLSADFSAGTLMGKRYVDADGKYELLCVKPGKGSLSVDGVALVVKDAKPLPASD</sequence>
<gene>
    <name evidence="1" type="ORF">LK12_10385</name>
</gene>
<dbReference type="AlphaFoldDB" id="A0A0B1ZPT3"/>
<accession>A0A0B1ZPT3</accession>
<protein>
    <submittedName>
        <fullName evidence="1">Uncharacterized protein</fullName>
    </submittedName>
</protein>
<keyword evidence="2" id="KW-1185">Reference proteome</keyword>
<evidence type="ECO:0000313" key="2">
    <source>
        <dbReference type="Proteomes" id="UP000031057"/>
    </source>
</evidence>
<name>A0A0B1ZPT3_9SPHN</name>
<dbReference type="Proteomes" id="UP000031057">
    <property type="component" value="Unassembled WGS sequence"/>
</dbReference>
<dbReference type="STRING" id="1348853.LK12_10385"/>
<dbReference type="RefSeq" id="WP_039283160.1">
    <property type="nucleotide sequence ID" value="NZ_JTDI01000003.1"/>
</dbReference>
<dbReference type="OrthoDB" id="7478453at2"/>
<comment type="caution">
    <text evidence="1">The sequence shown here is derived from an EMBL/GenBank/DDBJ whole genome shotgun (WGS) entry which is preliminary data.</text>
</comment>
<organism evidence="1 2">
    <name type="scientific">Novosphingobium malaysiense</name>
    <dbReference type="NCBI Taxonomy" id="1348853"/>
    <lineage>
        <taxon>Bacteria</taxon>
        <taxon>Pseudomonadati</taxon>
        <taxon>Pseudomonadota</taxon>
        <taxon>Alphaproteobacteria</taxon>
        <taxon>Sphingomonadales</taxon>
        <taxon>Sphingomonadaceae</taxon>
        <taxon>Novosphingobium</taxon>
    </lineage>
</organism>
<evidence type="ECO:0000313" key="1">
    <source>
        <dbReference type="EMBL" id="KHK91283.1"/>
    </source>
</evidence>
<dbReference type="EMBL" id="JTDI01000003">
    <property type="protein sequence ID" value="KHK91283.1"/>
    <property type="molecule type" value="Genomic_DNA"/>
</dbReference>
<proteinExistence type="predicted"/>
<reference evidence="1 2" key="1">
    <citation type="submission" date="2014-10" db="EMBL/GenBank/DDBJ databases">
        <title>Genome sequence of Novosphingobium malaysiense MUSC 273(T).</title>
        <authorList>
            <person name="Lee L.-H."/>
        </authorList>
    </citation>
    <scope>NUCLEOTIDE SEQUENCE [LARGE SCALE GENOMIC DNA]</scope>
    <source>
        <strain evidence="1 2">MUSC 273</strain>
    </source>
</reference>